<evidence type="ECO:0000256" key="1">
    <source>
        <dbReference type="ARBA" id="ARBA00004477"/>
    </source>
</evidence>
<dbReference type="GeneID" id="754996"/>
<sequence>MAASSAPLNVGTSRKYRKSLLYLMIFLLIFLISTVIVMLYPNSVTSLIKEPVNTLKIWCLSYGALVLCGYNLLSRMESDLDASSASKRSSGSSTFLNHASVTVVSSIKYGLLLFFSSIAFHIVAVLYGAPFTETVTETAMFGVLLTTLVTLPTLCVLGTNLECYSRLIGSRRPHPGIETCLAYIVVFSLLGAWLGAFPIPLDWDRPWQKWPVSCSIGALSGHTLGLTASVIHSGGGLGDSSETFFGRSKSKNY</sequence>
<keyword evidence="7 8" id="KW-0472">Membrane</keyword>
<dbReference type="AlphaFoldDB" id="A0A7M7G9N3"/>
<dbReference type="GO" id="GO:0005789">
    <property type="term" value="C:endoplasmic reticulum membrane"/>
    <property type="evidence" value="ECO:0007669"/>
    <property type="project" value="UniProtKB-SubCell"/>
</dbReference>
<evidence type="ECO:0000256" key="3">
    <source>
        <dbReference type="ARBA" id="ARBA00022502"/>
    </source>
</evidence>
<proteinExistence type="predicted"/>
<evidence type="ECO:0000256" key="6">
    <source>
        <dbReference type="ARBA" id="ARBA00022989"/>
    </source>
</evidence>
<keyword evidence="5" id="KW-0256">Endoplasmic reticulum</keyword>
<feature type="transmembrane region" description="Helical" evidence="8">
    <location>
        <begin position="109"/>
        <end position="127"/>
    </location>
</feature>
<protein>
    <recommendedName>
        <fullName evidence="11">Phosphatidylinositol-glycan biosynthesis class F protein</fullName>
    </recommendedName>
</protein>
<feature type="transmembrane region" description="Helical" evidence="8">
    <location>
        <begin position="180"/>
        <end position="201"/>
    </location>
</feature>
<evidence type="ECO:0000256" key="2">
    <source>
        <dbReference type="ARBA" id="ARBA00004687"/>
    </source>
</evidence>
<feature type="transmembrane region" description="Helical" evidence="8">
    <location>
        <begin position="20"/>
        <end position="40"/>
    </location>
</feature>
<evidence type="ECO:0000313" key="9">
    <source>
        <dbReference type="EnsemblMetazoa" id="XP_001187877"/>
    </source>
</evidence>
<accession>A0A7M7G9N3</accession>
<evidence type="ECO:0000256" key="8">
    <source>
        <dbReference type="SAM" id="Phobius"/>
    </source>
</evidence>
<dbReference type="RefSeq" id="XP_001187877.2">
    <property type="nucleotide sequence ID" value="XM_001187877.4"/>
</dbReference>
<dbReference type="Pfam" id="PF06699">
    <property type="entry name" value="PIG-F"/>
    <property type="match status" value="1"/>
</dbReference>
<dbReference type="KEGG" id="spu:754996"/>
<organism evidence="9 10">
    <name type="scientific">Strongylocentrotus purpuratus</name>
    <name type="common">Purple sea urchin</name>
    <dbReference type="NCBI Taxonomy" id="7668"/>
    <lineage>
        <taxon>Eukaryota</taxon>
        <taxon>Metazoa</taxon>
        <taxon>Echinodermata</taxon>
        <taxon>Eleutherozoa</taxon>
        <taxon>Echinozoa</taxon>
        <taxon>Echinoidea</taxon>
        <taxon>Euechinoidea</taxon>
        <taxon>Echinacea</taxon>
        <taxon>Camarodonta</taxon>
        <taxon>Echinidea</taxon>
        <taxon>Strongylocentrotidae</taxon>
        <taxon>Strongylocentrotus</taxon>
    </lineage>
</organism>
<evidence type="ECO:0000256" key="4">
    <source>
        <dbReference type="ARBA" id="ARBA00022692"/>
    </source>
</evidence>
<keyword evidence="6 8" id="KW-1133">Transmembrane helix</keyword>
<evidence type="ECO:0000313" key="10">
    <source>
        <dbReference type="Proteomes" id="UP000007110"/>
    </source>
</evidence>
<dbReference type="InParanoid" id="A0A7M7G9N3"/>
<dbReference type="UniPathway" id="UPA00196"/>
<dbReference type="Proteomes" id="UP000007110">
    <property type="component" value="Unassembled WGS sequence"/>
</dbReference>
<keyword evidence="10" id="KW-1185">Reference proteome</keyword>
<name>A0A7M7G9N3_STRPU</name>
<evidence type="ECO:0008006" key="11">
    <source>
        <dbReference type="Google" id="ProtNLM"/>
    </source>
</evidence>
<comment type="pathway">
    <text evidence="2">Glycolipid biosynthesis; glycosylphosphatidylinositol-anchor biosynthesis.</text>
</comment>
<keyword evidence="4 8" id="KW-0812">Transmembrane</keyword>
<dbReference type="EnsemblMetazoa" id="XM_001187877">
    <property type="protein sequence ID" value="XP_001187877"/>
    <property type="gene ID" value="LOC754996"/>
</dbReference>
<feature type="transmembrane region" description="Helical" evidence="8">
    <location>
        <begin position="139"/>
        <end position="159"/>
    </location>
</feature>
<feature type="transmembrane region" description="Helical" evidence="8">
    <location>
        <begin position="55"/>
        <end position="73"/>
    </location>
</feature>
<evidence type="ECO:0000256" key="5">
    <source>
        <dbReference type="ARBA" id="ARBA00022824"/>
    </source>
</evidence>
<reference evidence="9" key="2">
    <citation type="submission" date="2021-01" db="UniProtKB">
        <authorList>
            <consortium name="EnsemblMetazoa"/>
        </authorList>
    </citation>
    <scope>IDENTIFICATION</scope>
</reference>
<comment type="subcellular location">
    <subcellularLocation>
        <location evidence="1">Endoplasmic reticulum membrane</location>
        <topology evidence="1">Multi-pass membrane protein</topology>
    </subcellularLocation>
</comment>
<evidence type="ECO:0000256" key="7">
    <source>
        <dbReference type="ARBA" id="ARBA00023136"/>
    </source>
</evidence>
<dbReference type="OMA" id="WMGAFTI"/>
<dbReference type="InterPro" id="IPR009580">
    <property type="entry name" value="GPI_biosynthesis_protein_Pig-F"/>
</dbReference>
<reference evidence="10" key="1">
    <citation type="submission" date="2015-02" db="EMBL/GenBank/DDBJ databases">
        <title>Genome sequencing for Strongylocentrotus purpuratus.</title>
        <authorList>
            <person name="Murali S."/>
            <person name="Liu Y."/>
            <person name="Vee V."/>
            <person name="English A."/>
            <person name="Wang M."/>
            <person name="Skinner E."/>
            <person name="Han Y."/>
            <person name="Muzny D.M."/>
            <person name="Worley K.C."/>
            <person name="Gibbs R.A."/>
        </authorList>
    </citation>
    <scope>NUCLEOTIDE SEQUENCE</scope>
</reference>
<dbReference type="OrthoDB" id="17366at2759"/>
<keyword evidence="3" id="KW-0337">GPI-anchor biosynthesis</keyword>
<dbReference type="GO" id="GO:0006506">
    <property type="term" value="P:GPI anchor biosynthetic process"/>
    <property type="evidence" value="ECO:0007669"/>
    <property type="project" value="UniProtKB-UniPathway"/>
</dbReference>